<dbReference type="AlphaFoldDB" id="A0A5E4UQ27"/>
<dbReference type="Proteomes" id="UP000334380">
    <property type="component" value="Unassembled WGS sequence"/>
</dbReference>
<sequence length="217" mass="24077">MKTNDNYAHFLTNVEAASAIAAALHPQDEQLRSQVDTVYRCVLYDALCSGELTGRYPDTRLRIDPERLGSILAFSDCLIGVQELNALLDQIGCGVQVASGIEEQPPAAAAEDQLPTSRDVAEAFGPYLSEGKDEHWLKRILGEKRGRPSLIKFRCFPEGCRTARWNPVGVAKFLIEHEHMTRDKAREAVRVHFLEKLHLLDGLCGTGRASPASTWHP</sequence>
<reference evidence="1 2" key="1">
    <citation type="submission" date="2019-08" db="EMBL/GenBank/DDBJ databases">
        <authorList>
            <person name="Peeters C."/>
        </authorList>
    </citation>
    <scope>NUCLEOTIDE SEQUENCE [LARGE SCALE GENOMIC DNA]</scope>
    <source>
        <strain evidence="1 2">LMG 31013</strain>
    </source>
</reference>
<keyword evidence="2" id="KW-1185">Reference proteome</keyword>
<dbReference type="OrthoDB" id="9135492at2"/>
<dbReference type="RefSeq" id="WP_150612808.1">
    <property type="nucleotide sequence ID" value="NZ_CABPRU010000004.1"/>
</dbReference>
<name>A0A5E4UQ27_9BURK</name>
<evidence type="ECO:0000313" key="2">
    <source>
        <dbReference type="Proteomes" id="UP000334380"/>
    </source>
</evidence>
<proteinExistence type="predicted"/>
<accession>A0A5E4UQ27</accession>
<evidence type="ECO:0000313" key="1">
    <source>
        <dbReference type="EMBL" id="VVE01644.1"/>
    </source>
</evidence>
<protein>
    <submittedName>
        <fullName evidence="1">Uncharacterized protein</fullName>
    </submittedName>
</protein>
<organism evidence="1 2">
    <name type="scientific">Pandoraea terrigena</name>
    <dbReference type="NCBI Taxonomy" id="2508292"/>
    <lineage>
        <taxon>Bacteria</taxon>
        <taxon>Pseudomonadati</taxon>
        <taxon>Pseudomonadota</taxon>
        <taxon>Betaproteobacteria</taxon>
        <taxon>Burkholderiales</taxon>
        <taxon>Burkholderiaceae</taxon>
        <taxon>Pandoraea</taxon>
    </lineage>
</organism>
<gene>
    <name evidence="1" type="ORF">PTE31013_02174</name>
</gene>
<dbReference type="EMBL" id="CABPRU010000004">
    <property type="protein sequence ID" value="VVE01644.1"/>
    <property type="molecule type" value="Genomic_DNA"/>
</dbReference>